<dbReference type="EMBL" id="JACGWJ010000944">
    <property type="protein sequence ID" value="KAL0286573.1"/>
    <property type="molecule type" value="Genomic_DNA"/>
</dbReference>
<reference evidence="1" key="1">
    <citation type="submission" date="2020-06" db="EMBL/GenBank/DDBJ databases">
        <authorList>
            <person name="Li T."/>
            <person name="Hu X."/>
            <person name="Zhang T."/>
            <person name="Song X."/>
            <person name="Zhang H."/>
            <person name="Dai N."/>
            <person name="Sheng W."/>
            <person name="Hou X."/>
            <person name="Wei L."/>
        </authorList>
    </citation>
    <scope>NUCLEOTIDE SEQUENCE</scope>
    <source>
        <strain evidence="1">G02</strain>
        <tissue evidence="1">Leaf</tissue>
    </source>
</reference>
<dbReference type="AlphaFoldDB" id="A0AAW2IXN1"/>
<sequence>MALGSSGAWASDFVTLFPLCFFPDVWEFMLSVPWVGPCPLTRKDGLACFALRWKEGFQRDFPIEK</sequence>
<evidence type="ECO:0000313" key="1">
    <source>
        <dbReference type="EMBL" id="KAL0286573.1"/>
    </source>
</evidence>
<reference evidence="1" key="2">
    <citation type="journal article" date="2024" name="Plant">
        <title>Genomic evolution and insights into agronomic trait innovations of Sesamum species.</title>
        <authorList>
            <person name="Miao H."/>
            <person name="Wang L."/>
            <person name="Qu L."/>
            <person name="Liu H."/>
            <person name="Sun Y."/>
            <person name="Le M."/>
            <person name="Wang Q."/>
            <person name="Wei S."/>
            <person name="Zheng Y."/>
            <person name="Lin W."/>
            <person name="Duan Y."/>
            <person name="Cao H."/>
            <person name="Xiong S."/>
            <person name="Wang X."/>
            <person name="Wei L."/>
            <person name="Li C."/>
            <person name="Ma Q."/>
            <person name="Ju M."/>
            <person name="Zhao R."/>
            <person name="Li G."/>
            <person name="Mu C."/>
            <person name="Tian Q."/>
            <person name="Mei H."/>
            <person name="Zhang T."/>
            <person name="Gao T."/>
            <person name="Zhang H."/>
        </authorList>
    </citation>
    <scope>NUCLEOTIDE SEQUENCE</scope>
    <source>
        <strain evidence="1">G02</strain>
    </source>
</reference>
<proteinExistence type="predicted"/>
<feature type="non-terminal residue" evidence="1">
    <location>
        <position position="65"/>
    </location>
</feature>
<protein>
    <submittedName>
        <fullName evidence="1">Uncharacterized protein</fullName>
    </submittedName>
</protein>
<name>A0AAW2IXN1_SESRA</name>
<comment type="caution">
    <text evidence="1">The sequence shown here is derived from an EMBL/GenBank/DDBJ whole genome shotgun (WGS) entry which is preliminary data.</text>
</comment>
<organism evidence="1">
    <name type="scientific">Sesamum radiatum</name>
    <name type="common">Black benniseed</name>
    <dbReference type="NCBI Taxonomy" id="300843"/>
    <lineage>
        <taxon>Eukaryota</taxon>
        <taxon>Viridiplantae</taxon>
        <taxon>Streptophyta</taxon>
        <taxon>Embryophyta</taxon>
        <taxon>Tracheophyta</taxon>
        <taxon>Spermatophyta</taxon>
        <taxon>Magnoliopsida</taxon>
        <taxon>eudicotyledons</taxon>
        <taxon>Gunneridae</taxon>
        <taxon>Pentapetalae</taxon>
        <taxon>asterids</taxon>
        <taxon>lamiids</taxon>
        <taxon>Lamiales</taxon>
        <taxon>Pedaliaceae</taxon>
        <taxon>Sesamum</taxon>
    </lineage>
</organism>
<gene>
    <name evidence="1" type="ORF">Sradi_7144600</name>
</gene>
<accession>A0AAW2IXN1</accession>